<name>A0AAX1TMZ4_9FUSO</name>
<dbReference type="Proteomes" id="UP000249008">
    <property type="component" value="Chromosome 1"/>
</dbReference>
<protein>
    <submittedName>
        <fullName evidence="1">Uncharacterized protein</fullName>
    </submittedName>
</protein>
<accession>A0AAX1TMZ4</accession>
<dbReference type="RefSeq" id="WP_005976915.1">
    <property type="nucleotide sequence ID" value="NZ_BAABXY010000001.1"/>
</dbReference>
<dbReference type="GeneID" id="78455665"/>
<evidence type="ECO:0000313" key="2">
    <source>
        <dbReference type="Proteomes" id="UP000249008"/>
    </source>
</evidence>
<reference evidence="1 2" key="1">
    <citation type="submission" date="2018-06" db="EMBL/GenBank/DDBJ databases">
        <authorList>
            <consortium name="Pathogen Informatics"/>
            <person name="Doyle S."/>
        </authorList>
    </citation>
    <scope>NUCLEOTIDE SEQUENCE [LARGE SCALE GENOMIC DNA]</scope>
    <source>
        <strain evidence="1 2">NCTC12112</strain>
    </source>
</reference>
<dbReference type="EMBL" id="LS483487">
    <property type="protein sequence ID" value="SQJ01103.1"/>
    <property type="molecule type" value="Genomic_DNA"/>
</dbReference>
<proteinExistence type="predicted"/>
<dbReference type="KEGG" id="ful:C4N20_12640"/>
<sequence length="94" mass="11054">MTYEVSKEVMNEVIKEFAKTAKKLKGDLVVFTSRLEDEYVIRDIKDFEKLKIKNGDMVEATVYVDDDDELFEEFRLGNGKDDQVVRDKVLDRKK</sequence>
<organism evidence="1 2">
    <name type="scientific">Fusobacterium ulcerans</name>
    <dbReference type="NCBI Taxonomy" id="861"/>
    <lineage>
        <taxon>Bacteria</taxon>
        <taxon>Fusobacteriati</taxon>
        <taxon>Fusobacteriota</taxon>
        <taxon>Fusobacteriia</taxon>
        <taxon>Fusobacteriales</taxon>
        <taxon>Fusobacteriaceae</taxon>
        <taxon>Fusobacterium</taxon>
    </lineage>
</organism>
<gene>
    <name evidence="1" type="ORF">NCTC12112_01093</name>
</gene>
<evidence type="ECO:0000313" key="1">
    <source>
        <dbReference type="EMBL" id="SQJ01103.1"/>
    </source>
</evidence>
<dbReference type="AlphaFoldDB" id="A0AAX1TMZ4"/>